<accession>A0AAV7RWB6</accession>
<evidence type="ECO:0000256" key="1">
    <source>
        <dbReference type="SAM" id="MobiDB-lite"/>
    </source>
</evidence>
<organism evidence="2 3">
    <name type="scientific">Pleurodeles waltl</name>
    <name type="common">Iberian ribbed newt</name>
    <dbReference type="NCBI Taxonomy" id="8319"/>
    <lineage>
        <taxon>Eukaryota</taxon>
        <taxon>Metazoa</taxon>
        <taxon>Chordata</taxon>
        <taxon>Craniata</taxon>
        <taxon>Vertebrata</taxon>
        <taxon>Euteleostomi</taxon>
        <taxon>Amphibia</taxon>
        <taxon>Batrachia</taxon>
        <taxon>Caudata</taxon>
        <taxon>Salamandroidea</taxon>
        <taxon>Salamandridae</taxon>
        <taxon>Pleurodelinae</taxon>
        <taxon>Pleurodeles</taxon>
    </lineage>
</organism>
<dbReference type="Proteomes" id="UP001066276">
    <property type="component" value="Chromosome 5"/>
</dbReference>
<sequence>MDHLARPQVSMETPADADGVNFRSPGGKEKTNSGDRKEEEFSLETPTGRDARGTPKTESEDSQVLGTREEGGNQTPETSACCHDPGGSWLDKMSTTIQALQVFQTSKEGKKDI</sequence>
<proteinExistence type="predicted"/>
<name>A0AAV7RWB6_PLEWA</name>
<gene>
    <name evidence="2" type="ORF">NDU88_008512</name>
</gene>
<evidence type="ECO:0000313" key="3">
    <source>
        <dbReference type="Proteomes" id="UP001066276"/>
    </source>
</evidence>
<evidence type="ECO:0000313" key="2">
    <source>
        <dbReference type="EMBL" id="KAJ1155785.1"/>
    </source>
</evidence>
<protein>
    <submittedName>
        <fullName evidence="2">Uncharacterized protein</fullName>
    </submittedName>
</protein>
<keyword evidence="3" id="KW-1185">Reference proteome</keyword>
<dbReference type="AlphaFoldDB" id="A0AAV7RWB6"/>
<comment type="caution">
    <text evidence="2">The sequence shown here is derived from an EMBL/GenBank/DDBJ whole genome shotgun (WGS) entry which is preliminary data.</text>
</comment>
<reference evidence="2" key="1">
    <citation type="journal article" date="2022" name="bioRxiv">
        <title>Sequencing and chromosome-scale assembly of the giantPleurodeles waltlgenome.</title>
        <authorList>
            <person name="Brown T."/>
            <person name="Elewa A."/>
            <person name="Iarovenko S."/>
            <person name="Subramanian E."/>
            <person name="Araus A.J."/>
            <person name="Petzold A."/>
            <person name="Susuki M."/>
            <person name="Suzuki K.-i.T."/>
            <person name="Hayashi T."/>
            <person name="Toyoda A."/>
            <person name="Oliveira C."/>
            <person name="Osipova E."/>
            <person name="Leigh N.D."/>
            <person name="Simon A."/>
            <person name="Yun M.H."/>
        </authorList>
    </citation>
    <scope>NUCLEOTIDE SEQUENCE</scope>
    <source>
        <strain evidence="2">20211129_DDA</strain>
        <tissue evidence="2">Liver</tissue>
    </source>
</reference>
<feature type="compositionally biased region" description="Basic and acidic residues" evidence="1">
    <location>
        <begin position="26"/>
        <end position="40"/>
    </location>
</feature>
<feature type="region of interest" description="Disordered" evidence="1">
    <location>
        <begin position="1"/>
        <end position="87"/>
    </location>
</feature>
<dbReference type="EMBL" id="JANPWB010000009">
    <property type="protein sequence ID" value="KAJ1155785.1"/>
    <property type="molecule type" value="Genomic_DNA"/>
</dbReference>
<feature type="compositionally biased region" description="Basic and acidic residues" evidence="1">
    <location>
        <begin position="47"/>
        <end position="59"/>
    </location>
</feature>